<dbReference type="Proteomes" id="UP000176284">
    <property type="component" value="Unassembled WGS sequence"/>
</dbReference>
<dbReference type="AlphaFoldDB" id="A0A1G1ZX68"/>
<name>A0A1G1ZX68_9BACT</name>
<dbReference type="EMBL" id="MHJM01000001">
    <property type="protein sequence ID" value="OGY68370.1"/>
    <property type="molecule type" value="Genomic_DNA"/>
</dbReference>
<organism evidence="1 2">
    <name type="scientific">Candidatus Harrisonbacteria bacterium RIFCSPLOWO2_02_FULL_45_10c</name>
    <dbReference type="NCBI Taxonomy" id="1798410"/>
    <lineage>
        <taxon>Bacteria</taxon>
        <taxon>Candidatus Harrisoniibacteriota</taxon>
    </lineage>
</organism>
<accession>A0A1G1ZX68</accession>
<comment type="caution">
    <text evidence="1">The sequence shown here is derived from an EMBL/GenBank/DDBJ whole genome shotgun (WGS) entry which is preliminary data.</text>
</comment>
<evidence type="ECO:0000313" key="1">
    <source>
        <dbReference type="EMBL" id="OGY68370.1"/>
    </source>
</evidence>
<proteinExistence type="predicted"/>
<dbReference type="STRING" id="1798410.A3H63_01005"/>
<protein>
    <submittedName>
        <fullName evidence="1">Uncharacterized protein</fullName>
    </submittedName>
</protein>
<gene>
    <name evidence="1" type="ORF">A3H63_01005</name>
</gene>
<sequence>MRALCYYQSRTFRETDMPPGKNRKPKIIKRACTKNKSCIPREVKENEFWAHEDAFEINQNSDIIIRLFKCPNCNIEFEVDKRD</sequence>
<reference evidence="1 2" key="1">
    <citation type="journal article" date="2016" name="Nat. Commun.">
        <title>Thousands of microbial genomes shed light on interconnected biogeochemical processes in an aquifer system.</title>
        <authorList>
            <person name="Anantharaman K."/>
            <person name="Brown C.T."/>
            <person name="Hug L.A."/>
            <person name="Sharon I."/>
            <person name="Castelle C.J."/>
            <person name="Probst A.J."/>
            <person name="Thomas B.C."/>
            <person name="Singh A."/>
            <person name="Wilkins M.J."/>
            <person name="Karaoz U."/>
            <person name="Brodie E.L."/>
            <person name="Williams K.H."/>
            <person name="Hubbard S.S."/>
            <person name="Banfield J.F."/>
        </authorList>
    </citation>
    <scope>NUCLEOTIDE SEQUENCE [LARGE SCALE GENOMIC DNA]</scope>
</reference>
<evidence type="ECO:0000313" key="2">
    <source>
        <dbReference type="Proteomes" id="UP000176284"/>
    </source>
</evidence>